<dbReference type="Gene3D" id="2.60.200.40">
    <property type="match status" value="1"/>
</dbReference>
<dbReference type="GO" id="GO:0016301">
    <property type="term" value="F:kinase activity"/>
    <property type="evidence" value="ECO:0007669"/>
    <property type="project" value="UniProtKB-KW"/>
</dbReference>
<sequence>MSSQPQAQDLAAETDPVSRRAAVVINPTKKTDVDIRALVDEACSDEGWAAPLWLETQVDDPGQGMARQALEEGVDVVIAAGGDGTVRCVAAELSGTDTPLGLLPLGTGNLLARNLDVPVDDPAGAIRTALTGTERRIDVVHVKVDEAVDSDIFLVMAGLGYDAVMMGDTNTALKDRVGWLAYVDAGIRNLPGKPVRTMISIDGGTPIQRRLRSVMGGNCGKIVGGLEVFPGARIDDGLLDIMTMAPKGGLGWLNVVAGLLRRGKGRGTAVEYFQCRSAEIWADVPQDFEMDGDHLGTASRISMRVDPQALRIRMPYGKKDPAILTNPEP</sequence>
<evidence type="ECO:0000313" key="3">
    <source>
        <dbReference type="Proteomes" id="UP000609874"/>
    </source>
</evidence>
<evidence type="ECO:0000259" key="1">
    <source>
        <dbReference type="PROSITE" id="PS50146"/>
    </source>
</evidence>
<proteinExistence type="predicted"/>
<keyword evidence="2" id="KW-0418">Kinase</keyword>
<evidence type="ECO:0000313" key="2">
    <source>
        <dbReference type="EMBL" id="MBD7995806.1"/>
    </source>
</evidence>
<dbReference type="Pfam" id="PF00781">
    <property type="entry name" value="DAGK_cat"/>
    <property type="match status" value="1"/>
</dbReference>
<keyword evidence="3" id="KW-1185">Reference proteome</keyword>
<dbReference type="RefSeq" id="WP_191808088.1">
    <property type="nucleotide sequence ID" value="NZ_JACSQD010000004.1"/>
</dbReference>
<reference evidence="2 3" key="1">
    <citation type="submission" date="2020-08" db="EMBL/GenBank/DDBJ databases">
        <title>A Genomic Blueprint of the Chicken Gut Microbiome.</title>
        <authorList>
            <person name="Gilroy R."/>
            <person name="Ravi A."/>
            <person name="Getino M."/>
            <person name="Pursley I."/>
            <person name="Horton D.L."/>
            <person name="Alikhan N.-F."/>
            <person name="Baker D."/>
            <person name="Gharbi K."/>
            <person name="Hall N."/>
            <person name="Watson M."/>
            <person name="Adriaenssens E.M."/>
            <person name="Foster-Nyarko E."/>
            <person name="Jarju S."/>
            <person name="Secka A."/>
            <person name="Antonio M."/>
            <person name="Oren A."/>
            <person name="Chaudhuri R."/>
            <person name="La Ragione R.M."/>
            <person name="Hildebrand F."/>
            <person name="Pallen M.J."/>
        </authorList>
    </citation>
    <scope>NUCLEOTIDE SEQUENCE [LARGE SCALE GENOMIC DNA]</scope>
    <source>
        <strain evidence="2 3">Sa2CUA1</strain>
    </source>
</reference>
<gene>
    <name evidence="2" type="ORF">H9639_10900</name>
</gene>
<dbReference type="EMBL" id="JACSQD010000004">
    <property type="protein sequence ID" value="MBD7995806.1"/>
    <property type="molecule type" value="Genomic_DNA"/>
</dbReference>
<dbReference type="Pfam" id="PF19279">
    <property type="entry name" value="YegS_C"/>
    <property type="match status" value="1"/>
</dbReference>
<dbReference type="InterPro" id="IPR045540">
    <property type="entry name" value="YegS/DAGK_C"/>
</dbReference>
<dbReference type="Proteomes" id="UP000609874">
    <property type="component" value="Unassembled WGS sequence"/>
</dbReference>
<feature type="domain" description="DAGKc" evidence="1">
    <location>
        <begin position="16"/>
        <end position="146"/>
    </location>
</feature>
<dbReference type="Gene3D" id="3.40.50.10330">
    <property type="entry name" value="Probable inorganic polyphosphate/atp-NAD kinase, domain 1"/>
    <property type="match status" value="1"/>
</dbReference>
<comment type="caution">
    <text evidence="2">The sequence shown here is derived from an EMBL/GenBank/DDBJ whole genome shotgun (WGS) entry which is preliminary data.</text>
</comment>
<dbReference type="InterPro" id="IPR016064">
    <property type="entry name" value="NAD/diacylglycerol_kinase_sf"/>
</dbReference>
<name>A0ABR8UUP3_9MICC</name>
<keyword evidence="2" id="KW-0808">Transferase</keyword>
<protein>
    <submittedName>
        <fullName evidence="2">NAD(+)/NADH kinase</fullName>
    </submittedName>
</protein>
<dbReference type="InterPro" id="IPR001206">
    <property type="entry name" value="Diacylglycerol_kinase_cat_dom"/>
</dbReference>
<dbReference type="InterPro" id="IPR004363">
    <property type="entry name" value="Methylgl_synth"/>
</dbReference>
<dbReference type="PROSITE" id="PS50146">
    <property type="entry name" value="DAGK"/>
    <property type="match status" value="1"/>
</dbReference>
<dbReference type="PANTHER" id="PTHR30492">
    <property type="entry name" value="METHYLGLYOXAL SYNTHASE"/>
    <property type="match status" value="1"/>
</dbReference>
<dbReference type="SMART" id="SM00046">
    <property type="entry name" value="DAGKc"/>
    <property type="match status" value="1"/>
</dbReference>
<dbReference type="InterPro" id="IPR017438">
    <property type="entry name" value="ATP-NAD_kinase_N"/>
</dbReference>
<organism evidence="2 3">
    <name type="scientific">Arthrobacter gallicola</name>
    <dbReference type="NCBI Taxonomy" id="2762225"/>
    <lineage>
        <taxon>Bacteria</taxon>
        <taxon>Bacillati</taxon>
        <taxon>Actinomycetota</taxon>
        <taxon>Actinomycetes</taxon>
        <taxon>Micrococcales</taxon>
        <taxon>Micrococcaceae</taxon>
        <taxon>Arthrobacter</taxon>
    </lineage>
</organism>
<dbReference type="SUPFAM" id="SSF111331">
    <property type="entry name" value="NAD kinase/diacylglycerol kinase-like"/>
    <property type="match status" value="1"/>
</dbReference>
<dbReference type="PANTHER" id="PTHR30492:SF0">
    <property type="entry name" value="METHYLGLYOXAL SYNTHASE"/>
    <property type="match status" value="1"/>
</dbReference>
<accession>A0ABR8UUP3</accession>